<dbReference type="Proteomes" id="UP001165297">
    <property type="component" value="Unassembled WGS sequence"/>
</dbReference>
<organism evidence="1 2">
    <name type="scientific">Hymenobacter nitidus</name>
    <dbReference type="NCBI Taxonomy" id="2880929"/>
    <lineage>
        <taxon>Bacteria</taxon>
        <taxon>Pseudomonadati</taxon>
        <taxon>Bacteroidota</taxon>
        <taxon>Cytophagia</taxon>
        <taxon>Cytophagales</taxon>
        <taxon>Hymenobacteraceae</taxon>
        <taxon>Hymenobacter</taxon>
    </lineage>
</organism>
<accession>A0ABS8ABV7</accession>
<proteinExistence type="predicted"/>
<dbReference type="RefSeq" id="WP_226185085.1">
    <property type="nucleotide sequence ID" value="NZ_JAJADQ010000004.1"/>
</dbReference>
<sequence length="114" mass="12360">MPFSSLFPPLSPDTAVLLVLLPADYGQVSQMVSLTDTWIQALQRRLGASIRVLKIEAAQHPAVVLSFGVASLPACVLLHHGIELGRQEGLPTEETYAISLLLKMQADARESEQP</sequence>
<comment type="caution">
    <text evidence="1">The sequence shown here is derived from an EMBL/GenBank/DDBJ whole genome shotgun (WGS) entry which is preliminary data.</text>
</comment>
<evidence type="ECO:0000313" key="2">
    <source>
        <dbReference type="Proteomes" id="UP001165297"/>
    </source>
</evidence>
<protein>
    <submittedName>
        <fullName evidence="1">Thioredoxin</fullName>
    </submittedName>
</protein>
<dbReference type="SUPFAM" id="SSF52833">
    <property type="entry name" value="Thioredoxin-like"/>
    <property type="match status" value="1"/>
</dbReference>
<dbReference type="Gene3D" id="3.40.30.10">
    <property type="entry name" value="Glutaredoxin"/>
    <property type="match status" value="1"/>
</dbReference>
<gene>
    <name evidence="1" type="ORF">LGH70_09965</name>
</gene>
<reference evidence="1" key="1">
    <citation type="submission" date="2021-10" db="EMBL/GenBank/DDBJ databases">
        <authorList>
            <person name="Dean J.D."/>
            <person name="Kim M.K."/>
            <person name="Newey C.N."/>
            <person name="Stoker T.S."/>
            <person name="Thompson D.W."/>
            <person name="Grose J.H."/>
        </authorList>
    </citation>
    <scope>NUCLEOTIDE SEQUENCE</scope>
    <source>
        <strain evidence="1">BT635</strain>
    </source>
</reference>
<keyword evidence="2" id="KW-1185">Reference proteome</keyword>
<dbReference type="InterPro" id="IPR036249">
    <property type="entry name" value="Thioredoxin-like_sf"/>
</dbReference>
<dbReference type="EMBL" id="JAJADQ010000004">
    <property type="protein sequence ID" value="MCB2377908.1"/>
    <property type="molecule type" value="Genomic_DNA"/>
</dbReference>
<evidence type="ECO:0000313" key="1">
    <source>
        <dbReference type="EMBL" id="MCB2377908.1"/>
    </source>
</evidence>
<name>A0ABS8ABV7_9BACT</name>